<feature type="domain" description="Peptidase S53" evidence="4">
    <location>
        <begin position="1"/>
        <end position="383"/>
    </location>
</feature>
<dbReference type="Gene3D" id="3.40.50.200">
    <property type="entry name" value="Peptidase S8/S53 domain"/>
    <property type="match status" value="1"/>
</dbReference>
<accession>A0A8J7WTN3</accession>
<organism evidence="5 6">
    <name type="scientific">Actinocrinis puniceicyclus</name>
    <dbReference type="NCBI Taxonomy" id="977794"/>
    <lineage>
        <taxon>Bacteria</taxon>
        <taxon>Bacillati</taxon>
        <taxon>Actinomycetota</taxon>
        <taxon>Actinomycetes</taxon>
        <taxon>Catenulisporales</taxon>
        <taxon>Actinospicaceae</taxon>
        <taxon>Actinocrinis</taxon>
    </lineage>
</organism>
<dbReference type="EMBL" id="JAGSXH010000162">
    <property type="protein sequence ID" value="MBS2966545.1"/>
    <property type="molecule type" value="Genomic_DNA"/>
</dbReference>
<keyword evidence="2" id="KW-0378">Hydrolase</keyword>
<keyword evidence="3" id="KW-0720">Serine protease</keyword>
<dbReference type="InterPro" id="IPR050819">
    <property type="entry name" value="Tripeptidyl-peptidase_I"/>
</dbReference>
<keyword evidence="6" id="KW-1185">Reference proteome</keyword>
<evidence type="ECO:0000256" key="1">
    <source>
        <dbReference type="ARBA" id="ARBA00022670"/>
    </source>
</evidence>
<dbReference type="InterPro" id="IPR036852">
    <property type="entry name" value="Peptidase_S8/S53_dom_sf"/>
</dbReference>
<gene>
    <name evidence="5" type="ORF">KGA66_26130</name>
</gene>
<evidence type="ECO:0000313" key="5">
    <source>
        <dbReference type="EMBL" id="MBS2966545.1"/>
    </source>
</evidence>
<dbReference type="SUPFAM" id="SSF52743">
    <property type="entry name" value="Subtilisin-like"/>
    <property type="match status" value="1"/>
</dbReference>
<dbReference type="PANTHER" id="PTHR14218">
    <property type="entry name" value="PROTEASE S8 TRIPEPTIDYL PEPTIDASE I CLN2"/>
    <property type="match status" value="1"/>
</dbReference>
<evidence type="ECO:0000313" key="6">
    <source>
        <dbReference type="Proteomes" id="UP000677913"/>
    </source>
</evidence>
<reference evidence="5" key="1">
    <citation type="submission" date="2021-04" db="EMBL/GenBank/DDBJ databases">
        <title>Genome based classification of Actinospica acidithermotolerans sp. nov., an actinobacterium isolated from an Indonesian hot spring.</title>
        <authorList>
            <person name="Kusuma A.B."/>
            <person name="Putra K.E."/>
            <person name="Nafisah S."/>
            <person name="Loh J."/>
            <person name="Nouioui I."/>
            <person name="Goodfellow M."/>
        </authorList>
    </citation>
    <scope>NUCLEOTIDE SEQUENCE</scope>
    <source>
        <strain evidence="5">DSM 45618</strain>
    </source>
</reference>
<dbReference type="Proteomes" id="UP000677913">
    <property type="component" value="Unassembled WGS sequence"/>
</dbReference>
<dbReference type="InterPro" id="IPR030400">
    <property type="entry name" value="Sedolisin_dom"/>
</dbReference>
<evidence type="ECO:0000256" key="3">
    <source>
        <dbReference type="ARBA" id="ARBA00022825"/>
    </source>
</evidence>
<evidence type="ECO:0000259" key="4">
    <source>
        <dbReference type="PROSITE" id="PS51695"/>
    </source>
</evidence>
<dbReference type="GO" id="GO:0006508">
    <property type="term" value="P:proteolysis"/>
    <property type="evidence" value="ECO:0007669"/>
    <property type="project" value="UniProtKB-KW"/>
</dbReference>
<dbReference type="AlphaFoldDB" id="A0A8J7WTN3"/>
<dbReference type="InterPro" id="IPR000209">
    <property type="entry name" value="Peptidase_S8/S53_dom"/>
</dbReference>
<proteinExistence type="predicted"/>
<dbReference type="GO" id="GO:0008240">
    <property type="term" value="F:tripeptidyl-peptidase activity"/>
    <property type="evidence" value="ECO:0007669"/>
    <property type="project" value="TreeGrafter"/>
</dbReference>
<dbReference type="GO" id="GO:0004252">
    <property type="term" value="F:serine-type endopeptidase activity"/>
    <property type="evidence" value="ECO:0007669"/>
    <property type="project" value="InterPro"/>
</dbReference>
<dbReference type="Pfam" id="PF00082">
    <property type="entry name" value="Peptidase_S8"/>
    <property type="match status" value="1"/>
</dbReference>
<protein>
    <recommendedName>
        <fullName evidence="4">Peptidase S53 domain-containing protein</fullName>
    </recommendedName>
</protein>
<keyword evidence="1" id="KW-0645">Protease</keyword>
<dbReference type="PANTHER" id="PTHR14218:SF15">
    <property type="entry name" value="TRIPEPTIDYL-PEPTIDASE 1"/>
    <property type="match status" value="1"/>
</dbReference>
<comment type="caution">
    <text evidence="5">The sequence shown here is derived from an EMBL/GenBank/DDBJ whole genome shotgun (WGS) entry which is preliminary data.</text>
</comment>
<dbReference type="PROSITE" id="PS51695">
    <property type="entry name" value="SEDOLISIN"/>
    <property type="match status" value="1"/>
</dbReference>
<sequence length="383" mass="40087">MRTTGLGTLGQDVDTWSRHVGTRQLRPGQLTVVPTPDGTPAYTSAETDSGLVETTLDVEAVHGMAPDADIIVIGYSTSPDNGPNFDLASDMYVLDHTHATIVSNSSTFMPTPRTQVAYDNLYQEGALQGVGFYYPSGDGNGGLAYQAGDQWTTGVGGTSLAIGPHGSREWETGWGDTLSALSPDGTSWQAPQPGGGTGGGWERGTPRPWYQQGVVSDREATGPDGKIDRTSPDVAMDADAATGMLVGGTPLYGETWPGSEESSWKYTERRYGGTSLSTPLFAGVQALAQQARGGTPLGFANPTLYHLAGTGALRDITKLTGPPPAAVAQRWVSAGTFAPMLFQMLAQEPIPGVPVTTSVGPGFDTETGIGAPTGEYLAQMRRN</sequence>
<dbReference type="InterPro" id="IPR023828">
    <property type="entry name" value="Peptidase_S8_Ser-AS"/>
</dbReference>
<evidence type="ECO:0000256" key="2">
    <source>
        <dbReference type="ARBA" id="ARBA00022801"/>
    </source>
</evidence>
<dbReference type="RefSeq" id="WP_211471723.1">
    <property type="nucleotide sequence ID" value="NZ_JAGSXH010000162.1"/>
</dbReference>
<name>A0A8J7WTN3_9ACTN</name>
<dbReference type="PROSITE" id="PS00138">
    <property type="entry name" value="SUBTILASE_SER"/>
    <property type="match status" value="1"/>
</dbReference>